<name>A0A7J6LMT8_PERCH</name>
<dbReference type="InterPro" id="IPR018490">
    <property type="entry name" value="cNMP-bd_dom_sf"/>
</dbReference>
<dbReference type="PROSITE" id="PS50042">
    <property type="entry name" value="CNMP_BINDING_3"/>
    <property type="match status" value="1"/>
</dbReference>
<dbReference type="Gene3D" id="2.60.120.10">
    <property type="entry name" value="Jelly Rolls"/>
    <property type="match status" value="1"/>
</dbReference>
<comment type="caution">
    <text evidence="3">The sequence shown here is derived from an EMBL/GenBank/DDBJ whole genome shotgun (WGS) entry which is preliminary data.</text>
</comment>
<evidence type="ECO:0000313" key="4">
    <source>
        <dbReference type="Proteomes" id="UP000591131"/>
    </source>
</evidence>
<dbReference type="Gene3D" id="3.30.70.330">
    <property type="match status" value="1"/>
</dbReference>
<dbReference type="PANTHER" id="PTHR23011">
    <property type="entry name" value="CYCLIC NUCLEOTIDE-BINDING DOMAIN CONTAINING PROTEIN"/>
    <property type="match status" value="1"/>
</dbReference>
<dbReference type="InterPro" id="IPR035979">
    <property type="entry name" value="RBD_domain_sf"/>
</dbReference>
<dbReference type="SUPFAM" id="SSF51206">
    <property type="entry name" value="cAMP-binding domain-like"/>
    <property type="match status" value="1"/>
</dbReference>
<evidence type="ECO:0000259" key="2">
    <source>
        <dbReference type="PROSITE" id="PS50042"/>
    </source>
</evidence>
<dbReference type="AlphaFoldDB" id="A0A7J6LMT8"/>
<dbReference type="InterPro" id="IPR000595">
    <property type="entry name" value="cNMP-bd_dom"/>
</dbReference>
<feature type="compositionally biased region" description="Basic residues" evidence="1">
    <location>
        <begin position="614"/>
        <end position="623"/>
    </location>
</feature>
<dbReference type="PROSITE" id="PS00888">
    <property type="entry name" value="CNMP_BINDING_1"/>
    <property type="match status" value="1"/>
</dbReference>
<dbReference type="InterPro" id="IPR012677">
    <property type="entry name" value="Nucleotide-bd_a/b_plait_sf"/>
</dbReference>
<dbReference type="InterPro" id="IPR018488">
    <property type="entry name" value="cNMP-bd_CS"/>
</dbReference>
<feature type="compositionally biased region" description="Basic and acidic residues" evidence="1">
    <location>
        <begin position="630"/>
        <end position="646"/>
    </location>
</feature>
<gene>
    <name evidence="3" type="ORF">FOL47_007072</name>
</gene>
<feature type="region of interest" description="Disordered" evidence="1">
    <location>
        <begin position="784"/>
        <end position="803"/>
    </location>
</feature>
<feature type="compositionally biased region" description="Basic and acidic residues" evidence="1">
    <location>
        <begin position="786"/>
        <end position="798"/>
    </location>
</feature>
<proteinExistence type="predicted"/>
<protein>
    <recommendedName>
        <fullName evidence="2">Cyclic nucleotide-binding domain-containing protein</fullName>
    </recommendedName>
</protein>
<sequence length="860" mass="95816">MTIENDFLHSTQEDTAPFVGDESAGHGMSTTGISFYRPHSMSRSLTTGCENLKCGETLSVHVTVGDRREFPRHCTDTYDINESSFEDVSKFIKEHCMCPLPVSNEAKYQSCSMALRWGVGAEPCGTSWVQLDGGAAGKVCGLEAVYKAMYDAVSSLEFGFFERFSEVQVRDIVKVLQIRHYREGDVVCNKGEEGHEFYLVFRGEVDIYPEPKEPPVATFLAGDSFGELALMHDAPRAATVICRTDCTLGLLHRLPFMRATFQHKMLEESRIVDFLTSCVPFCGVPTRKLWRCIDAWFLKRSTPGKCLLHSRSPWAPIGSQLSGEGGYDGEVDMTSEFDWSEQSFEFGPADAPVPLIHARPEATPIPFFVVMRGKVMVHGTIAIHGRVATKWQNDGDESREEFSFGSFDTIDSEAVRVFENIPLFELSQGMFYGQGEMLLGPEVRQILPNVSVSNLSVVALTEGRTLSMDQPHFAALCHSEAEFFDGIMAITRSLSALEKQQMVQIVSLLDRPDFARKSAHYMLKIMSIVQNTGQLWASVPEFAEVAQRCAHERHRAALSEKVADKVEHANDEIRGYPPVDCAMDVLELLEVEEEPVVAGTEAVGQQGKDEGAKKRQTRKRRRRNSEGGGNEDKRMKNEGGLRKRKPVDRAIKARSMFLNNLPVEATSEWVKRTVLSVLPEGSNGMDVIDRVFIGRDKKYPTRCAGWANVTFTSESIAEDALARLDYHMVDCEDLLKEAEEKEQSASAGGAGQPPTNKREMGRGRGGHGPKGVRVTKRCLYASSGLQRHESGQNGEHTKSTASQFRLPEELVQKLKDLVREHSLSDSPAGRLADSYRRTFGERVPVQEYGFKNFVAVSWAS</sequence>
<feature type="domain" description="Cyclic nucleotide-binding" evidence="2">
    <location>
        <begin position="160"/>
        <end position="277"/>
    </location>
</feature>
<dbReference type="PANTHER" id="PTHR23011:SF28">
    <property type="entry name" value="CYCLIC NUCLEOTIDE-BINDING DOMAIN CONTAINING PROTEIN"/>
    <property type="match status" value="1"/>
</dbReference>
<feature type="region of interest" description="Disordered" evidence="1">
    <location>
        <begin position="738"/>
        <end position="772"/>
    </location>
</feature>
<feature type="region of interest" description="Disordered" evidence="1">
    <location>
        <begin position="1"/>
        <end position="24"/>
    </location>
</feature>
<evidence type="ECO:0000256" key="1">
    <source>
        <dbReference type="SAM" id="MobiDB-lite"/>
    </source>
</evidence>
<reference evidence="3 4" key="1">
    <citation type="submission" date="2020-04" db="EMBL/GenBank/DDBJ databases">
        <title>Perkinsus chesapeaki whole genome sequence.</title>
        <authorList>
            <person name="Bogema D.R."/>
        </authorList>
    </citation>
    <scope>NUCLEOTIDE SEQUENCE [LARGE SCALE GENOMIC DNA]</scope>
    <source>
        <strain evidence="3">ATCC PRA-425</strain>
    </source>
</reference>
<keyword evidence="4" id="KW-1185">Reference proteome</keyword>
<dbReference type="Pfam" id="PF00027">
    <property type="entry name" value="cNMP_binding"/>
    <property type="match status" value="1"/>
</dbReference>
<dbReference type="SUPFAM" id="SSF54928">
    <property type="entry name" value="RNA-binding domain, RBD"/>
    <property type="match status" value="1"/>
</dbReference>
<dbReference type="EMBL" id="JAAPAO010000406">
    <property type="protein sequence ID" value="KAF4660612.1"/>
    <property type="molecule type" value="Genomic_DNA"/>
</dbReference>
<dbReference type="PROSITE" id="PS00889">
    <property type="entry name" value="CNMP_BINDING_2"/>
    <property type="match status" value="1"/>
</dbReference>
<feature type="region of interest" description="Disordered" evidence="1">
    <location>
        <begin position="598"/>
        <end position="646"/>
    </location>
</feature>
<dbReference type="Proteomes" id="UP000591131">
    <property type="component" value="Unassembled WGS sequence"/>
</dbReference>
<dbReference type="PRINTS" id="PR00103">
    <property type="entry name" value="CAMPKINASE"/>
</dbReference>
<organism evidence="3 4">
    <name type="scientific">Perkinsus chesapeaki</name>
    <name type="common">Clam parasite</name>
    <name type="synonym">Perkinsus andrewsi</name>
    <dbReference type="NCBI Taxonomy" id="330153"/>
    <lineage>
        <taxon>Eukaryota</taxon>
        <taxon>Sar</taxon>
        <taxon>Alveolata</taxon>
        <taxon>Perkinsozoa</taxon>
        <taxon>Perkinsea</taxon>
        <taxon>Perkinsida</taxon>
        <taxon>Perkinsidae</taxon>
        <taxon>Perkinsus</taxon>
    </lineage>
</organism>
<dbReference type="GO" id="GO:0003676">
    <property type="term" value="F:nucleic acid binding"/>
    <property type="evidence" value="ECO:0007669"/>
    <property type="project" value="InterPro"/>
</dbReference>
<dbReference type="SMART" id="SM00100">
    <property type="entry name" value="cNMP"/>
    <property type="match status" value="1"/>
</dbReference>
<dbReference type="OrthoDB" id="415358at2759"/>
<dbReference type="InterPro" id="IPR014710">
    <property type="entry name" value="RmlC-like_jellyroll"/>
</dbReference>
<accession>A0A7J6LMT8</accession>
<dbReference type="CDD" id="cd00038">
    <property type="entry name" value="CAP_ED"/>
    <property type="match status" value="1"/>
</dbReference>
<evidence type="ECO:0000313" key="3">
    <source>
        <dbReference type="EMBL" id="KAF4660612.1"/>
    </source>
</evidence>